<dbReference type="GO" id="GO:0000932">
    <property type="term" value="C:P-body"/>
    <property type="evidence" value="ECO:0007669"/>
    <property type="project" value="TreeGrafter"/>
</dbReference>
<reference evidence="7" key="1">
    <citation type="submission" date="2017-03" db="EMBL/GenBank/DDBJ databases">
        <authorList>
            <person name="Sharma R."/>
            <person name="Thines M."/>
        </authorList>
    </citation>
    <scope>NUCLEOTIDE SEQUENCE [LARGE SCALE GENOMIC DNA]</scope>
</reference>
<keyword evidence="4" id="KW-0507">mRNA processing</keyword>
<dbReference type="InterPro" id="IPR010334">
    <property type="entry name" value="Dcp1"/>
</dbReference>
<evidence type="ECO:0000313" key="7">
    <source>
        <dbReference type="Proteomes" id="UP000192927"/>
    </source>
</evidence>
<dbReference type="PANTHER" id="PTHR16290">
    <property type="entry name" value="TRANSCRIPTION FACTOR SMIF DECAPPING ENZYME DCP1"/>
    <property type="match status" value="1"/>
</dbReference>
<feature type="region of interest" description="Disordered" evidence="5">
    <location>
        <begin position="1"/>
        <end position="38"/>
    </location>
</feature>
<protein>
    <submittedName>
        <fullName evidence="6">Pleckstrin homology-like domain</fullName>
    </submittedName>
</protein>
<evidence type="ECO:0000313" key="6">
    <source>
        <dbReference type="EMBL" id="SLM39526.1"/>
    </source>
</evidence>
<dbReference type="EMBL" id="FWEW01003517">
    <property type="protein sequence ID" value="SLM39526.1"/>
    <property type="molecule type" value="Genomic_DNA"/>
</dbReference>
<comment type="subcellular location">
    <subcellularLocation>
        <location evidence="1">Cytoplasm</location>
    </subcellularLocation>
</comment>
<keyword evidence="3" id="KW-0963">Cytoplasm</keyword>
<dbReference type="GO" id="GO:0000290">
    <property type="term" value="P:deadenylation-dependent decapping of nuclear-transcribed mRNA"/>
    <property type="evidence" value="ECO:0007669"/>
    <property type="project" value="InterPro"/>
</dbReference>
<dbReference type="InterPro" id="IPR011993">
    <property type="entry name" value="PH-like_dom_sf"/>
</dbReference>
<dbReference type="AlphaFoldDB" id="A0A1W5D8S7"/>
<evidence type="ECO:0000256" key="2">
    <source>
        <dbReference type="ARBA" id="ARBA00008778"/>
    </source>
</evidence>
<dbReference type="GO" id="GO:0031087">
    <property type="term" value="P:deadenylation-independent decapping of nuclear-transcribed mRNA"/>
    <property type="evidence" value="ECO:0007669"/>
    <property type="project" value="TreeGrafter"/>
</dbReference>
<keyword evidence="7" id="KW-1185">Reference proteome</keyword>
<name>A0A1W5D8S7_9LECA</name>
<evidence type="ECO:0000256" key="1">
    <source>
        <dbReference type="ARBA" id="ARBA00004496"/>
    </source>
</evidence>
<organism evidence="6 7">
    <name type="scientific">Lasallia pustulata</name>
    <dbReference type="NCBI Taxonomy" id="136370"/>
    <lineage>
        <taxon>Eukaryota</taxon>
        <taxon>Fungi</taxon>
        <taxon>Dikarya</taxon>
        <taxon>Ascomycota</taxon>
        <taxon>Pezizomycotina</taxon>
        <taxon>Lecanoromycetes</taxon>
        <taxon>OSLEUM clade</taxon>
        <taxon>Umbilicariomycetidae</taxon>
        <taxon>Umbilicariales</taxon>
        <taxon>Umbilicariaceae</taxon>
        <taxon>Lasallia</taxon>
    </lineage>
</organism>
<evidence type="ECO:0000256" key="4">
    <source>
        <dbReference type="ARBA" id="ARBA00022664"/>
    </source>
</evidence>
<dbReference type="GO" id="GO:0003729">
    <property type="term" value="F:mRNA binding"/>
    <property type="evidence" value="ECO:0007669"/>
    <property type="project" value="TreeGrafter"/>
</dbReference>
<dbReference type="Gene3D" id="2.30.29.30">
    <property type="entry name" value="Pleckstrin-homology domain (PH domain)/Phosphotyrosine-binding domain (PTB)"/>
    <property type="match status" value="1"/>
</dbReference>
<dbReference type="PANTHER" id="PTHR16290:SF0">
    <property type="entry name" value="DECAPPING PROTEIN 1, ISOFORM A"/>
    <property type="match status" value="1"/>
</dbReference>
<evidence type="ECO:0000256" key="5">
    <source>
        <dbReference type="SAM" id="MobiDB-lite"/>
    </source>
</evidence>
<dbReference type="CDD" id="cd13182">
    <property type="entry name" value="EVH1-like_Dcp1"/>
    <property type="match status" value="1"/>
</dbReference>
<dbReference type="GO" id="GO:0006397">
    <property type="term" value="P:mRNA processing"/>
    <property type="evidence" value="ECO:0007669"/>
    <property type="project" value="UniProtKB-KW"/>
</dbReference>
<evidence type="ECO:0000256" key="3">
    <source>
        <dbReference type="ARBA" id="ARBA00022490"/>
    </source>
</evidence>
<feature type="region of interest" description="Disordered" evidence="5">
    <location>
        <begin position="254"/>
        <end position="297"/>
    </location>
</feature>
<proteinExistence type="inferred from homology"/>
<feature type="compositionally biased region" description="Polar residues" evidence="5">
    <location>
        <begin position="229"/>
        <end position="238"/>
    </location>
</feature>
<comment type="similarity">
    <text evidence="2">Belongs to the DCP1 family.</text>
</comment>
<dbReference type="GO" id="GO:0008047">
    <property type="term" value="F:enzyme activator activity"/>
    <property type="evidence" value="ECO:0007669"/>
    <property type="project" value="InterPro"/>
</dbReference>
<accession>A0A1W5D8S7</accession>
<feature type="compositionally biased region" description="Low complexity" evidence="5">
    <location>
        <begin position="257"/>
        <end position="268"/>
    </location>
</feature>
<feature type="compositionally biased region" description="Polar residues" evidence="5">
    <location>
        <begin position="9"/>
        <end position="18"/>
    </location>
</feature>
<feature type="region of interest" description="Disordered" evidence="5">
    <location>
        <begin position="221"/>
        <end position="242"/>
    </location>
</feature>
<dbReference type="Pfam" id="PF06058">
    <property type="entry name" value="DCP1"/>
    <property type="match status" value="1"/>
</dbReference>
<dbReference type="Proteomes" id="UP000192927">
    <property type="component" value="Unassembled WGS sequence"/>
</dbReference>
<dbReference type="FunFam" id="2.30.29.30:FF:000444">
    <property type="entry name" value="Decapping enzyme Dcp1, putative"/>
    <property type="match status" value="1"/>
</dbReference>
<sequence length="297" mass="33316">MTPRKIKQRYSQSLQPHQPSGYESDVDYVSDAPPPPPTRTNAELNLSVLRRHDLAIASILSIAPYAVVYLFSPPSQQWEKSGIEGTLFVCQLSPSELGVERYSVVVLNRRGLDNFRVELVDGSDVDITEDYVILQSNDDDRNPQVYGLWIFSEPPPSSTANSRAINAQIIRECAIQAETTRKMAEQNVQADGQLGEDFEIVESEPMGRQLSLKELLGQQRKEDDGWSVRSHSPQTKQPQFIPFIPSADTDFFRTARRQVQPQQQQRPPAIDPVQPSSHGRGLLDLFRTAGQGYQPGT</sequence>
<dbReference type="SUPFAM" id="SSF50729">
    <property type="entry name" value="PH domain-like"/>
    <property type="match status" value="1"/>
</dbReference>